<keyword evidence="8" id="KW-1185">Reference proteome</keyword>
<dbReference type="GO" id="GO:0071944">
    <property type="term" value="C:cell periphery"/>
    <property type="evidence" value="ECO:0007669"/>
    <property type="project" value="UniProtKB-ARBA"/>
</dbReference>
<dbReference type="EMBL" id="JADNRY010000034">
    <property type="protein sequence ID" value="KAF9071245.1"/>
    <property type="molecule type" value="Genomic_DNA"/>
</dbReference>
<keyword evidence="3 6" id="KW-1133">Transmembrane helix</keyword>
<evidence type="ECO:0000256" key="6">
    <source>
        <dbReference type="SAM" id="Phobius"/>
    </source>
</evidence>
<evidence type="ECO:0000256" key="5">
    <source>
        <dbReference type="SAM" id="MobiDB-lite"/>
    </source>
</evidence>
<dbReference type="AlphaFoldDB" id="A0A9P5Q077"/>
<feature type="compositionally biased region" description="Low complexity" evidence="5">
    <location>
        <begin position="8"/>
        <end position="40"/>
    </location>
</feature>
<accession>A0A9P5Q077</accession>
<keyword evidence="2 6" id="KW-0812">Transmembrane</keyword>
<sequence length="186" mass="19587">MPDLSVMSTSSESSPAPTSSPTSTSSSTSTPSLGGSSQSSHQELHGRAIAGIVVGALAGICIMELILWAAWRRIKKRRSPSPAQAWVEESMLEVHHPSGPDNVTPFEKGYIASIPPDMNHIAAAGNAPGITPFTKTYIISAAPGTYRYTGQDQEQPVQGSTVSLPSGEGVVRANEYAVSYSYGPRQ</sequence>
<dbReference type="InterPro" id="IPR051694">
    <property type="entry name" value="Immunoregulatory_rcpt-like"/>
</dbReference>
<proteinExistence type="predicted"/>
<evidence type="ECO:0000256" key="3">
    <source>
        <dbReference type="ARBA" id="ARBA00022989"/>
    </source>
</evidence>
<evidence type="ECO:0000313" key="8">
    <source>
        <dbReference type="Proteomes" id="UP000772434"/>
    </source>
</evidence>
<evidence type="ECO:0000256" key="2">
    <source>
        <dbReference type="ARBA" id="ARBA00022692"/>
    </source>
</evidence>
<name>A0A9P5Q077_9AGAR</name>
<protein>
    <submittedName>
        <fullName evidence="7">Uncharacterized protein</fullName>
    </submittedName>
</protein>
<feature type="transmembrane region" description="Helical" evidence="6">
    <location>
        <begin position="48"/>
        <end position="71"/>
    </location>
</feature>
<comment type="caution">
    <text evidence="7">The sequence shown here is derived from an EMBL/GenBank/DDBJ whole genome shotgun (WGS) entry which is preliminary data.</text>
</comment>
<dbReference type="PANTHER" id="PTHR15549:SF33">
    <property type="entry name" value="MEMBRANE PROTEIN WSC4, PUTATIVE (AFU_ORTHOLOGUE AFUA_5G09020)-RELATED"/>
    <property type="match status" value="1"/>
</dbReference>
<keyword evidence="4 6" id="KW-0472">Membrane</keyword>
<comment type="subcellular location">
    <subcellularLocation>
        <location evidence="1">Membrane</location>
        <topology evidence="1">Single-pass membrane protein</topology>
    </subcellularLocation>
</comment>
<dbReference type="Proteomes" id="UP000772434">
    <property type="component" value="Unassembled WGS sequence"/>
</dbReference>
<evidence type="ECO:0000256" key="4">
    <source>
        <dbReference type="ARBA" id="ARBA00023136"/>
    </source>
</evidence>
<reference evidence="7" key="1">
    <citation type="submission" date="2020-11" db="EMBL/GenBank/DDBJ databases">
        <authorList>
            <consortium name="DOE Joint Genome Institute"/>
            <person name="Ahrendt S."/>
            <person name="Riley R."/>
            <person name="Andreopoulos W."/>
            <person name="Labutti K."/>
            <person name="Pangilinan J."/>
            <person name="Ruiz-Duenas F.J."/>
            <person name="Barrasa J.M."/>
            <person name="Sanchez-Garcia M."/>
            <person name="Camarero S."/>
            <person name="Miyauchi S."/>
            <person name="Serrano A."/>
            <person name="Linde D."/>
            <person name="Babiker R."/>
            <person name="Drula E."/>
            <person name="Ayuso-Fernandez I."/>
            <person name="Pacheco R."/>
            <person name="Padilla G."/>
            <person name="Ferreira P."/>
            <person name="Barriuso J."/>
            <person name="Kellner H."/>
            <person name="Castanera R."/>
            <person name="Alfaro M."/>
            <person name="Ramirez L."/>
            <person name="Pisabarro A.G."/>
            <person name="Kuo A."/>
            <person name="Tritt A."/>
            <person name="Lipzen A."/>
            <person name="He G."/>
            <person name="Yan M."/>
            <person name="Ng V."/>
            <person name="Cullen D."/>
            <person name="Martin F."/>
            <person name="Rosso M.-N."/>
            <person name="Henrissat B."/>
            <person name="Hibbett D."/>
            <person name="Martinez A.T."/>
            <person name="Grigoriev I.V."/>
        </authorList>
    </citation>
    <scope>NUCLEOTIDE SEQUENCE</scope>
    <source>
        <strain evidence="7">AH 40177</strain>
    </source>
</reference>
<feature type="region of interest" description="Disordered" evidence="5">
    <location>
        <begin position="1"/>
        <end position="41"/>
    </location>
</feature>
<evidence type="ECO:0000256" key="1">
    <source>
        <dbReference type="ARBA" id="ARBA00004167"/>
    </source>
</evidence>
<dbReference type="PANTHER" id="PTHR15549">
    <property type="entry name" value="PAIRED IMMUNOGLOBULIN-LIKE TYPE 2 RECEPTOR"/>
    <property type="match status" value="1"/>
</dbReference>
<gene>
    <name evidence="7" type="ORF">BDP27DRAFT_1446504</name>
</gene>
<organism evidence="7 8">
    <name type="scientific">Rhodocollybia butyracea</name>
    <dbReference type="NCBI Taxonomy" id="206335"/>
    <lineage>
        <taxon>Eukaryota</taxon>
        <taxon>Fungi</taxon>
        <taxon>Dikarya</taxon>
        <taxon>Basidiomycota</taxon>
        <taxon>Agaricomycotina</taxon>
        <taxon>Agaricomycetes</taxon>
        <taxon>Agaricomycetidae</taxon>
        <taxon>Agaricales</taxon>
        <taxon>Marasmiineae</taxon>
        <taxon>Omphalotaceae</taxon>
        <taxon>Rhodocollybia</taxon>
    </lineage>
</organism>
<dbReference type="GO" id="GO:0016020">
    <property type="term" value="C:membrane"/>
    <property type="evidence" value="ECO:0007669"/>
    <property type="project" value="UniProtKB-SubCell"/>
</dbReference>
<evidence type="ECO:0000313" key="7">
    <source>
        <dbReference type="EMBL" id="KAF9071245.1"/>
    </source>
</evidence>